<accession>A0A5C4SAS1</accession>
<dbReference type="InterPro" id="IPR036670">
    <property type="entry name" value="SecA_X-link_sf"/>
</dbReference>
<name>A0A5C4SAS1_CHLTI</name>
<dbReference type="Pfam" id="PF07516">
    <property type="entry name" value="SecA_SW"/>
    <property type="match status" value="1"/>
</dbReference>
<evidence type="ECO:0000256" key="1">
    <source>
        <dbReference type="ARBA" id="ARBA00001947"/>
    </source>
</evidence>
<keyword evidence="14 16" id="KW-0811">Translocation</keyword>
<dbReference type="GO" id="GO:0005829">
    <property type="term" value="C:cytosol"/>
    <property type="evidence" value="ECO:0007669"/>
    <property type="project" value="TreeGrafter"/>
</dbReference>
<evidence type="ECO:0000256" key="8">
    <source>
        <dbReference type="ARBA" id="ARBA00022723"/>
    </source>
</evidence>
<comment type="function">
    <text evidence="16">Part of the Sec protein translocase complex. Interacts with the SecYEG preprotein conducting channel. Has a central role in coupling the hydrolysis of ATP to the transfer of proteins into and across the cell membrane, serving as an ATP-driven molecular motor driving the stepwise translocation of polypeptide chains across the membrane.</text>
</comment>
<feature type="domain" description="Helicase C-terminal" evidence="19">
    <location>
        <begin position="572"/>
        <end position="756"/>
    </location>
</feature>
<dbReference type="RefSeq" id="WP_139455759.1">
    <property type="nucleotide sequence ID" value="NZ_VDCH01000001.1"/>
</dbReference>
<evidence type="ECO:0000256" key="9">
    <source>
        <dbReference type="ARBA" id="ARBA00022741"/>
    </source>
</evidence>
<dbReference type="PROSITE" id="PS51196">
    <property type="entry name" value="SECA_MOTOR_DEAD"/>
    <property type="match status" value="1"/>
</dbReference>
<dbReference type="NCBIfam" id="TIGR00963">
    <property type="entry name" value="secA"/>
    <property type="match status" value="1"/>
</dbReference>
<dbReference type="SMART" id="SM00958">
    <property type="entry name" value="SecA_PP_bind"/>
    <property type="match status" value="1"/>
</dbReference>
<dbReference type="SUPFAM" id="SSF81886">
    <property type="entry name" value="Helical scaffold and wing domains of SecA"/>
    <property type="match status" value="1"/>
</dbReference>
<keyword evidence="8" id="KW-0479">Metal-binding</keyword>
<evidence type="ECO:0000256" key="12">
    <source>
        <dbReference type="ARBA" id="ARBA00022927"/>
    </source>
</evidence>
<comment type="cofactor">
    <cofactor evidence="1">
        <name>Zn(2+)</name>
        <dbReference type="ChEBI" id="CHEBI:29105"/>
    </cofactor>
</comment>
<evidence type="ECO:0000256" key="4">
    <source>
        <dbReference type="ARBA" id="ARBA00022448"/>
    </source>
</evidence>
<dbReference type="GO" id="GO:0031522">
    <property type="term" value="C:cell envelope Sec protein transport complex"/>
    <property type="evidence" value="ECO:0007669"/>
    <property type="project" value="TreeGrafter"/>
</dbReference>
<dbReference type="InterPro" id="IPR027417">
    <property type="entry name" value="P-loop_NTPase"/>
</dbReference>
<protein>
    <recommendedName>
        <fullName evidence="16 17">Protein translocase subunit SecA</fullName>
        <ecNumber evidence="16">7.4.2.8</ecNumber>
    </recommendedName>
</protein>
<dbReference type="InterPro" id="IPR020937">
    <property type="entry name" value="SecA_CS"/>
</dbReference>
<keyword evidence="15 16" id="KW-0472">Membrane</keyword>
<evidence type="ECO:0000259" key="18">
    <source>
        <dbReference type="PROSITE" id="PS51192"/>
    </source>
</evidence>
<keyword evidence="10" id="KW-0862">Zinc</keyword>
<keyword evidence="11 16" id="KW-0067">ATP-binding</keyword>
<dbReference type="InterPro" id="IPR014018">
    <property type="entry name" value="SecA_motor_DEAD"/>
</dbReference>
<keyword evidence="5 16" id="KW-1003">Cell membrane</keyword>
<dbReference type="GO" id="GO:0006605">
    <property type="term" value="P:protein targeting"/>
    <property type="evidence" value="ECO:0007669"/>
    <property type="project" value="UniProtKB-UniRule"/>
</dbReference>
<keyword evidence="6 16" id="KW-0963">Cytoplasm</keyword>
<feature type="binding site" evidence="16">
    <location>
        <position position="662"/>
    </location>
    <ligand>
        <name>ATP</name>
        <dbReference type="ChEBI" id="CHEBI:30616"/>
    </ligand>
</feature>
<evidence type="ECO:0000256" key="2">
    <source>
        <dbReference type="ARBA" id="ARBA00004496"/>
    </source>
</evidence>
<feature type="binding site" evidence="16">
    <location>
        <position position="143"/>
    </location>
    <ligand>
        <name>ATP</name>
        <dbReference type="ChEBI" id="CHEBI:30616"/>
    </ligand>
</feature>
<feature type="binding site" evidence="16">
    <location>
        <begin position="161"/>
        <end position="165"/>
    </location>
    <ligand>
        <name>ATP</name>
        <dbReference type="ChEBI" id="CHEBI:30616"/>
    </ligand>
</feature>
<evidence type="ECO:0000256" key="10">
    <source>
        <dbReference type="ARBA" id="ARBA00022833"/>
    </source>
</evidence>
<dbReference type="SUPFAM" id="SSF52540">
    <property type="entry name" value="P-loop containing nucleoside triphosphate hydrolases"/>
    <property type="match status" value="2"/>
</dbReference>
<evidence type="ECO:0000256" key="15">
    <source>
        <dbReference type="ARBA" id="ARBA00023136"/>
    </source>
</evidence>
<feature type="domain" description="Helicase ATP-binding" evidence="18">
    <location>
        <begin position="145"/>
        <end position="303"/>
    </location>
</feature>
<dbReference type="Pfam" id="PF02810">
    <property type="entry name" value="SEC-C"/>
    <property type="match status" value="1"/>
</dbReference>
<comment type="subunit">
    <text evidence="16">Monomer and homodimer. Part of the essential Sec protein translocation apparatus which comprises SecA, SecYEG and auxiliary proteins SecDF. Other proteins may also be involved.</text>
</comment>
<dbReference type="InterPro" id="IPR011116">
    <property type="entry name" value="SecA_Wing/Scaffold"/>
</dbReference>
<dbReference type="GO" id="GO:0008564">
    <property type="term" value="F:protein-exporting ATPase activity"/>
    <property type="evidence" value="ECO:0007669"/>
    <property type="project" value="UniProtKB-EC"/>
</dbReference>
<dbReference type="PROSITE" id="PS01312">
    <property type="entry name" value="SECA"/>
    <property type="match status" value="1"/>
</dbReference>
<dbReference type="GO" id="GO:0046872">
    <property type="term" value="F:metal ion binding"/>
    <property type="evidence" value="ECO:0007669"/>
    <property type="project" value="UniProtKB-KW"/>
</dbReference>
<dbReference type="Pfam" id="PF07517">
    <property type="entry name" value="SecA_DEAD"/>
    <property type="match status" value="1"/>
</dbReference>
<keyword evidence="7" id="KW-0997">Cell inner membrane</keyword>
<dbReference type="InterPro" id="IPR004027">
    <property type="entry name" value="SEC_C_motif"/>
</dbReference>
<evidence type="ECO:0000259" key="19">
    <source>
        <dbReference type="PROSITE" id="PS51194"/>
    </source>
</evidence>
<dbReference type="InterPro" id="IPR011130">
    <property type="entry name" value="SecA_preprotein_X-link_dom"/>
</dbReference>
<evidence type="ECO:0000256" key="16">
    <source>
        <dbReference type="HAMAP-Rule" id="MF_01382"/>
    </source>
</evidence>
<reference evidence="21 22" key="1">
    <citation type="submission" date="2019-05" db="EMBL/GenBank/DDBJ databases">
        <title>Draft Whole-Genome sequence of the green sulfur bacterium Chlorobaculum thiosulfatiphilum DSM 249.</title>
        <authorList>
            <person name="Meyer T.E."/>
            <person name="Kyndt J.A."/>
        </authorList>
    </citation>
    <scope>NUCLEOTIDE SEQUENCE [LARGE SCALE GENOMIC DNA]</scope>
    <source>
        <strain evidence="21 22">DSM 249</strain>
    </source>
</reference>
<keyword evidence="13 16" id="KW-1278">Translocase</keyword>
<evidence type="ECO:0000256" key="17">
    <source>
        <dbReference type="RuleBase" id="RU003874"/>
    </source>
</evidence>
<keyword evidence="4 16" id="KW-0813">Transport</keyword>
<evidence type="ECO:0000313" key="21">
    <source>
        <dbReference type="EMBL" id="TNJ40287.1"/>
    </source>
</evidence>
<dbReference type="FunFam" id="3.40.50.300:FF:000694">
    <property type="entry name" value="Preprotein translocase subunit SecA"/>
    <property type="match status" value="1"/>
</dbReference>
<organism evidence="21 22">
    <name type="scientific">Chlorobaculum thiosulfatiphilum</name>
    <name type="common">Chlorobium limicola f.sp. thiosulfatophilum</name>
    <dbReference type="NCBI Taxonomy" id="115852"/>
    <lineage>
        <taxon>Bacteria</taxon>
        <taxon>Pseudomonadati</taxon>
        <taxon>Chlorobiota</taxon>
        <taxon>Chlorobiia</taxon>
        <taxon>Chlorobiales</taxon>
        <taxon>Chlorobiaceae</taxon>
        <taxon>Chlorobaculum</taxon>
    </lineage>
</organism>
<dbReference type="PANTHER" id="PTHR30612:SF0">
    <property type="entry name" value="CHLOROPLAST PROTEIN-TRANSPORTING ATPASE"/>
    <property type="match status" value="1"/>
</dbReference>
<comment type="similarity">
    <text evidence="3 16 17">Belongs to the SecA family.</text>
</comment>
<dbReference type="GO" id="GO:0065002">
    <property type="term" value="P:intracellular protein transmembrane transport"/>
    <property type="evidence" value="ECO:0007669"/>
    <property type="project" value="UniProtKB-UniRule"/>
</dbReference>
<evidence type="ECO:0000256" key="5">
    <source>
        <dbReference type="ARBA" id="ARBA00022475"/>
    </source>
</evidence>
<feature type="domain" description="SecA family profile" evidence="20">
    <location>
        <begin position="2"/>
        <end position="740"/>
    </location>
</feature>
<dbReference type="PRINTS" id="PR00906">
    <property type="entry name" value="SECA"/>
</dbReference>
<evidence type="ECO:0000256" key="3">
    <source>
        <dbReference type="ARBA" id="ARBA00007650"/>
    </source>
</evidence>
<dbReference type="Proteomes" id="UP000308271">
    <property type="component" value="Unassembled WGS sequence"/>
</dbReference>
<dbReference type="InterPro" id="IPR000185">
    <property type="entry name" value="SecA"/>
</dbReference>
<dbReference type="SUPFAM" id="SSF81767">
    <property type="entry name" value="Pre-protein crosslinking domain of SecA"/>
    <property type="match status" value="1"/>
</dbReference>
<comment type="catalytic activity">
    <reaction evidence="16">
        <text>ATP + H2O + cellular proteinSide 1 = ADP + phosphate + cellular proteinSide 2.</text>
        <dbReference type="EC" id="7.4.2.8"/>
    </reaction>
</comment>
<dbReference type="InterPro" id="IPR001650">
    <property type="entry name" value="Helicase_C-like"/>
</dbReference>
<dbReference type="Pfam" id="PF21090">
    <property type="entry name" value="P-loop_SecA"/>
    <property type="match status" value="2"/>
</dbReference>
<gene>
    <name evidence="16 21" type="primary">secA</name>
    <name evidence="21" type="ORF">FGF66_00535</name>
</gene>
<keyword evidence="9 16" id="KW-0547">Nucleotide-binding</keyword>
<evidence type="ECO:0000259" key="20">
    <source>
        <dbReference type="PROSITE" id="PS51196"/>
    </source>
</evidence>
<evidence type="ECO:0000256" key="13">
    <source>
        <dbReference type="ARBA" id="ARBA00022967"/>
    </source>
</evidence>
<sequence length="1031" mass="117841">MLKIFAKIFGSKHEKDIKKIQPIVDRINEIYGPLEALTDEAFRNKGVELRKKVRDRLVPFEVKIKECGNRLDRPDVSHEEHEKLNAELDQLRDEYEEATAAVLEEVLPETFALVKETCRRLKGHTYTVMGREMVWDMVPYDVQLIGGIVLHQGKIAEMATGEGKTLVSTLPVFLNALTGRGVHVVTVNEYLAQRDMEWMQPVYAYHGLSTGVILAGLFSNQRRNEYLCDITWGTNSEFGFDYLRDNMAGSEEEMVQRDFYFGIVDEVDSVLIDEARTPLIISGPVPNSDTDTKYREIKPWIEQIVRSQQNLIASLLGQAEKILKEKPTDFDAGLALLRVKRGQPKNNRFTKMLSQSGVGKLIQSVENEYLKDNSARMHEVDDELFYAVDEKANTIDLTEKGREFLSKLSNQDQDLFLLPDVGSEIAIIEADKNLQPTDKIRKKDEVYRLYSERSDSLHTIGQLLKAYTLFAKDDEYVVQEGQVMIVDEFTGRVLAGRRYSDGLHQAIEAKENVKIEGETQTMATITIQNYFRLYKKLAGMTGTAETEASEFFEIYKLDVVVIPTNRPIDRRDFDDLVYKTRREKYNAIVGKVQELIDKGQPVLVGTANVEVSETLSRMLRAKRIQHNVLNAKQHAREADIVAMAGQKGAVTIATNMAGRGTDIKLGAGVREIGGLFILGSERHESRRIDRQLRGRAGRQGDPGESIFYVSLEDELMRLFGSDRVIAVMDRLGHEEGDVIEHSMITKSIERAQKKVEEQNFSIRKRLLEYDDVMNQQREVIYTRRRKALKMERLKTDIMDLLQDYSQTVVKKFHDANDPAGLEEQVMRELSVEFRPDASAFEREPFEQTAEALYKSASEFYRRKENSLPDEIMQQIEKYAVLSVIDQKWREHLREIDGLREGINLRAYGQKDPLLEYKQEAYKLFVELLRDIEHETLSVAFRLFPITQEETEEIEARQRRQAVRQERLVAQHAEAESAYEIAADGGLSATLSMPGDEIVIQQPVRVEKKPGRNDDCPCGSGKKYKNCCGAGE</sequence>
<dbReference type="Gene3D" id="3.90.1440.10">
    <property type="entry name" value="SecA, preprotein cross-linking domain"/>
    <property type="match status" value="1"/>
</dbReference>
<dbReference type="GO" id="GO:0005886">
    <property type="term" value="C:plasma membrane"/>
    <property type="evidence" value="ECO:0007669"/>
    <property type="project" value="UniProtKB-SubCell"/>
</dbReference>
<dbReference type="GO" id="GO:0043952">
    <property type="term" value="P:protein transport by the Sec complex"/>
    <property type="evidence" value="ECO:0007669"/>
    <property type="project" value="TreeGrafter"/>
</dbReference>
<comment type="caution">
    <text evidence="21">The sequence shown here is derived from an EMBL/GenBank/DDBJ whole genome shotgun (WGS) entry which is preliminary data.</text>
</comment>
<dbReference type="InterPro" id="IPR014001">
    <property type="entry name" value="Helicase_ATP-bd"/>
</dbReference>
<dbReference type="SMART" id="SM00957">
    <property type="entry name" value="SecA_DEAD"/>
    <property type="match status" value="1"/>
</dbReference>
<dbReference type="CDD" id="cd18803">
    <property type="entry name" value="SF2_C_secA"/>
    <property type="match status" value="1"/>
</dbReference>
<dbReference type="Pfam" id="PF01043">
    <property type="entry name" value="SecA_PP_bind"/>
    <property type="match status" value="1"/>
</dbReference>
<dbReference type="PROSITE" id="PS51192">
    <property type="entry name" value="HELICASE_ATP_BIND_1"/>
    <property type="match status" value="1"/>
</dbReference>
<dbReference type="OrthoDB" id="9805579at2"/>
<evidence type="ECO:0000256" key="11">
    <source>
        <dbReference type="ARBA" id="ARBA00022840"/>
    </source>
</evidence>
<dbReference type="Gene3D" id="3.40.50.300">
    <property type="entry name" value="P-loop containing nucleotide triphosphate hydrolases"/>
    <property type="match status" value="3"/>
</dbReference>
<dbReference type="CDD" id="cd17928">
    <property type="entry name" value="DEXDc_SecA"/>
    <property type="match status" value="1"/>
</dbReference>
<dbReference type="InterPro" id="IPR011115">
    <property type="entry name" value="SecA_DEAD"/>
</dbReference>
<dbReference type="EMBL" id="VDCH01000001">
    <property type="protein sequence ID" value="TNJ40287.1"/>
    <property type="molecule type" value="Genomic_DNA"/>
</dbReference>
<dbReference type="PANTHER" id="PTHR30612">
    <property type="entry name" value="SECA INNER MEMBRANE COMPONENT OF SEC PROTEIN SECRETION SYSTEM"/>
    <property type="match status" value="1"/>
</dbReference>
<evidence type="ECO:0000313" key="22">
    <source>
        <dbReference type="Proteomes" id="UP000308271"/>
    </source>
</evidence>
<evidence type="ECO:0000256" key="6">
    <source>
        <dbReference type="ARBA" id="ARBA00022490"/>
    </source>
</evidence>
<evidence type="ECO:0000256" key="7">
    <source>
        <dbReference type="ARBA" id="ARBA00022519"/>
    </source>
</evidence>
<dbReference type="PROSITE" id="PS51194">
    <property type="entry name" value="HELICASE_CTER"/>
    <property type="match status" value="1"/>
</dbReference>
<keyword evidence="22" id="KW-1185">Reference proteome</keyword>
<keyword evidence="12 16" id="KW-0653">Protein transport</keyword>
<dbReference type="FunFam" id="3.40.50.300:FF:000246">
    <property type="entry name" value="Preprotein translocase subunit SecA"/>
    <property type="match status" value="1"/>
</dbReference>
<dbReference type="GO" id="GO:0017038">
    <property type="term" value="P:protein import"/>
    <property type="evidence" value="ECO:0007669"/>
    <property type="project" value="InterPro"/>
</dbReference>
<dbReference type="EC" id="7.4.2.8" evidence="16"/>
<dbReference type="InterPro" id="IPR036266">
    <property type="entry name" value="SecA_Wing/Scaffold_sf"/>
</dbReference>
<dbReference type="InterPro" id="IPR044722">
    <property type="entry name" value="SecA_SF2_C"/>
</dbReference>
<proteinExistence type="inferred from homology"/>
<dbReference type="Gene3D" id="1.10.3060.10">
    <property type="entry name" value="Helical scaffold and wing domains of SecA"/>
    <property type="match status" value="1"/>
</dbReference>
<comment type="subcellular location">
    <subcellularLocation>
        <location evidence="16">Cell membrane</location>
        <topology evidence="16">Peripheral membrane protein</topology>
        <orientation evidence="16">Cytoplasmic side</orientation>
    </subcellularLocation>
    <subcellularLocation>
        <location evidence="2 16">Cytoplasm</location>
    </subcellularLocation>
    <text evidence="16">Distribution is 50-50.</text>
</comment>
<dbReference type="AlphaFoldDB" id="A0A5C4SAS1"/>
<dbReference type="GO" id="GO:0005524">
    <property type="term" value="F:ATP binding"/>
    <property type="evidence" value="ECO:0007669"/>
    <property type="project" value="UniProtKB-UniRule"/>
</dbReference>
<evidence type="ECO:0000256" key="14">
    <source>
        <dbReference type="ARBA" id="ARBA00023010"/>
    </source>
</evidence>
<dbReference type="HAMAP" id="MF_01382">
    <property type="entry name" value="SecA"/>
    <property type="match status" value="1"/>
</dbReference>